<protein>
    <submittedName>
        <fullName evidence="1">Uncharacterized protein</fullName>
    </submittedName>
</protein>
<dbReference type="Proteomes" id="UP000756346">
    <property type="component" value="Unassembled WGS sequence"/>
</dbReference>
<keyword evidence="2" id="KW-1185">Reference proteome</keyword>
<dbReference type="RefSeq" id="XP_046014026.1">
    <property type="nucleotide sequence ID" value="XM_046153620.1"/>
</dbReference>
<accession>A0A9P8YBB3</accession>
<gene>
    <name evidence="1" type="ORF">B0I36DRAFT_320949</name>
</gene>
<sequence>MRSLHAVIHMQGGIYSGQTVAWFMSLELRVASNCHGLMCEMATVIVLWADHCVCT</sequence>
<proteinExistence type="predicted"/>
<evidence type="ECO:0000313" key="1">
    <source>
        <dbReference type="EMBL" id="KAH7033194.1"/>
    </source>
</evidence>
<reference evidence="1" key="1">
    <citation type="journal article" date="2021" name="Nat. Commun.">
        <title>Genetic determinants of endophytism in the Arabidopsis root mycobiome.</title>
        <authorList>
            <person name="Mesny F."/>
            <person name="Miyauchi S."/>
            <person name="Thiergart T."/>
            <person name="Pickel B."/>
            <person name="Atanasova L."/>
            <person name="Karlsson M."/>
            <person name="Huettel B."/>
            <person name="Barry K.W."/>
            <person name="Haridas S."/>
            <person name="Chen C."/>
            <person name="Bauer D."/>
            <person name="Andreopoulos W."/>
            <person name="Pangilinan J."/>
            <person name="LaButti K."/>
            <person name="Riley R."/>
            <person name="Lipzen A."/>
            <person name="Clum A."/>
            <person name="Drula E."/>
            <person name="Henrissat B."/>
            <person name="Kohler A."/>
            <person name="Grigoriev I.V."/>
            <person name="Martin F.M."/>
            <person name="Hacquard S."/>
        </authorList>
    </citation>
    <scope>NUCLEOTIDE SEQUENCE</scope>
    <source>
        <strain evidence="1">MPI-CAGE-CH-0230</strain>
    </source>
</reference>
<dbReference type="AlphaFoldDB" id="A0A9P8YBB3"/>
<organism evidence="1 2">
    <name type="scientific">Microdochium trichocladiopsis</name>
    <dbReference type="NCBI Taxonomy" id="1682393"/>
    <lineage>
        <taxon>Eukaryota</taxon>
        <taxon>Fungi</taxon>
        <taxon>Dikarya</taxon>
        <taxon>Ascomycota</taxon>
        <taxon>Pezizomycotina</taxon>
        <taxon>Sordariomycetes</taxon>
        <taxon>Xylariomycetidae</taxon>
        <taxon>Xylariales</taxon>
        <taxon>Microdochiaceae</taxon>
        <taxon>Microdochium</taxon>
    </lineage>
</organism>
<evidence type="ECO:0000313" key="2">
    <source>
        <dbReference type="Proteomes" id="UP000756346"/>
    </source>
</evidence>
<comment type="caution">
    <text evidence="1">The sequence shown here is derived from an EMBL/GenBank/DDBJ whole genome shotgun (WGS) entry which is preliminary data.</text>
</comment>
<dbReference type="GeneID" id="70183166"/>
<name>A0A9P8YBB3_9PEZI</name>
<dbReference type="EMBL" id="JAGTJQ010000004">
    <property type="protein sequence ID" value="KAH7033194.1"/>
    <property type="molecule type" value="Genomic_DNA"/>
</dbReference>